<evidence type="ECO:0000256" key="4">
    <source>
        <dbReference type="ARBA" id="ARBA00022741"/>
    </source>
</evidence>
<dbReference type="CDD" id="cd00200">
    <property type="entry name" value="WD40"/>
    <property type="match status" value="1"/>
</dbReference>
<dbReference type="InterPro" id="IPR050349">
    <property type="entry name" value="WD_LIS1/nudF_dynein_reg"/>
</dbReference>
<accession>A0A810N1V8</accession>
<dbReference type="AlphaFoldDB" id="A0A810N1V8"/>
<dbReference type="PRINTS" id="PR00320">
    <property type="entry name" value="GPROTEINBRPT"/>
</dbReference>
<dbReference type="SUPFAM" id="SSF53067">
    <property type="entry name" value="Actin-like ATPase domain"/>
    <property type="match status" value="2"/>
</dbReference>
<dbReference type="InterPro" id="IPR001680">
    <property type="entry name" value="WD40_rpt"/>
</dbReference>
<keyword evidence="7" id="KW-0143">Chaperone</keyword>
<feature type="repeat" description="WD" evidence="8">
    <location>
        <begin position="674"/>
        <end position="711"/>
    </location>
</feature>
<evidence type="ECO:0000256" key="9">
    <source>
        <dbReference type="SAM" id="MobiDB-lite"/>
    </source>
</evidence>
<dbReference type="SUPFAM" id="SSF50978">
    <property type="entry name" value="WD40 repeat-like"/>
    <property type="match status" value="1"/>
</dbReference>
<dbReference type="SUPFAM" id="SSF82171">
    <property type="entry name" value="DPP6 N-terminal domain-like"/>
    <property type="match status" value="1"/>
</dbReference>
<evidence type="ECO:0000256" key="7">
    <source>
        <dbReference type="ARBA" id="ARBA00023186"/>
    </source>
</evidence>
<keyword evidence="4" id="KW-0547">Nucleotide-binding</keyword>
<keyword evidence="3" id="KW-0677">Repeat</keyword>
<dbReference type="PROSITE" id="PS01036">
    <property type="entry name" value="HSP70_3"/>
    <property type="match status" value="1"/>
</dbReference>
<dbReference type="InterPro" id="IPR018181">
    <property type="entry name" value="Heat_shock_70_CS"/>
</dbReference>
<proteinExistence type="inferred from homology"/>
<protein>
    <submittedName>
        <fullName evidence="10">Uncharacterized protein</fullName>
    </submittedName>
</protein>
<dbReference type="InterPro" id="IPR013126">
    <property type="entry name" value="Hsp_70_fam"/>
</dbReference>
<dbReference type="PROSITE" id="PS50082">
    <property type="entry name" value="WD_REPEATS_2"/>
    <property type="match status" value="8"/>
</dbReference>
<keyword evidence="6" id="KW-0346">Stress response</keyword>
<feature type="repeat" description="WD" evidence="8">
    <location>
        <begin position="590"/>
        <end position="631"/>
    </location>
</feature>
<dbReference type="Pfam" id="PF00400">
    <property type="entry name" value="WD40"/>
    <property type="match status" value="8"/>
</dbReference>
<keyword evidence="5" id="KW-0067">ATP-binding</keyword>
<gene>
    <name evidence="10" type="ORF">Prubr_27640</name>
</gene>
<dbReference type="Gene3D" id="3.30.420.40">
    <property type="match status" value="2"/>
</dbReference>
<dbReference type="Gene3D" id="2.130.10.10">
    <property type="entry name" value="YVTN repeat-like/Quinoprotein amine dehydrogenase"/>
    <property type="match status" value="2"/>
</dbReference>
<evidence type="ECO:0000256" key="8">
    <source>
        <dbReference type="PROSITE-ProRule" id="PRU00221"/>
    </source>
</evidence>
<reference evidence="10" key="1">
    <citation type="submission" date="2020-08" db="EMBL/GenBank/DDBJ databases">
        <title>Whole genome shotgun sequence of Polymorphospora rubra NBRC 101157.</title>
        <authorList>
            <person name="Komaki H."/>
            <person name="Tamura T."/>
        </authorList>
    </citation>
    <scope>NUCLEOTIDE SEQUENCE</scope>
    <source>
        <strain evidence="10">NBRC 101157</strain>
    </source>
</reference>
<dbReference type="PROSITE" id="PS50294">
    <property type="entry name" value="WD_REPEATS_REGION"/>
    <property type="match status" value="8"/>
</dbReference>
<dbReference type="Gene3D" id="3.90.640.10">
    <property type="entry name" value="Actin, Chain A, domain 4"/>
    <property type="match status" value="1"/>
</dbReference>
<dbReference type="InterPro" id="IPR043129">
    <property type="entry name" value="ATPase_NBD"/>
</dbReference>
<feature type="repeat" description="WD" evidence="8">
    <location>
        <begin position="506"/>
        <end position="547"/>
    </location>
</feature>
<dbReference type="GO" id="GO:0140662">
    <property type="term" value="F:ATP-dependent protein folding chaperone"/>
    <property type="evidence" value="ECO:0007669"/>
    <property type="project" value="InterPro"/>
</dbReference>
<dbReference type="InterPro" id="IPR015943">
    <property type="entry name" value="WD40/YVTN_repeat-like_dom_sf"/>
</dbReference>
<feature type="repeat" description="WD" evidence="8">
    <location>
        <begin position="380"/>
        <end position="421"/>
    </location>
</feature>
<feature type="region of interest" description="Disordered" evidence="9">
    <location>
        <begin position="335"/>
        <end position="364"/>
    </location>
</feature>
<evidence type="ECO:0000256" key="1">
    <source>
        <dbReference type="ARBA" id="ARBA00007381"/>
    </source>
</evidence>
<feature type="repeat" description="WD" evidence="8">
    <location>
        <begin position="548"/>
        <end position="589"/>
    </location>
</feature>
<dbReference type="InterPro" id="IPR019775">
    <property type="entry name" value="WD40_repeat_CS"/>
</dbReference>
<dbReference type="PROSITE" id="PS00678">
    <property type="entry name" value="WD_REPEATS_1"/>
    <property type="match status" value="8"/>
</dbReference>
<comment type="similarity">
    <text evidence="1">Belongs to the heat shock protein 70 family.</text>
</comment>
<feature type="repeat" description="WD" evidence="8">
    <location>
        <begin position="422"/>
        <end position="463"/>
    </location>
</feature>
<keyword evidence="2 8" id="KW-0853">WD repeat</keyword>
<evidence type="ECO:0000313" key="10">
    <source>
        <dbReference type="EMBL" id="BCJ65743.1"/>
    </source>
</evidence>
<dbReference type="SMART" id="SM00320">
    <property type="entry name" value="WD40"/>
    <property type="match status" value="8"/>
</dbReference>
<dbReference type="InterPro" id="IPR036322">
    <property type="entry name" value="WD40_repeat_dom_sf"/>
</dbReference>
<sequence>MLAGRDGRAKPLLFDASPLLPSGVFAGLDTGPLFTGADAERAASAQPAGFEANPKRRIDDRVIWLADREITVTDAIAAVLTRVNAEARRVAGGPPDTVALTHPAGWSRTRLGVLATAAEQAGFGECGFVAEPVAAAAYFAGVIGKDLPAGRCLLVYDLGAGTCDVSIVRRTQDALEVVATTGLDDIGGLDLDATIVDHARSLTATATNAWGRLEWPRTPADQRAHRLLWRDARTAKEQLSRHTSADLHIPLIDTVVHVTRDEFETAARPHLERTVDLTATLLRDAGVPRQLLAGIFLVGGSSRLPLVASLLHRTLRIAPTTLDHPELVVAEGALHGPTTTHTPTGPTPPPPAPAYTSTGDADQPTAADITPDDVTVERTLTGHSDQVTLVVFSPDGRTLATAGRDGTARLWDVATGRPAAILTGHTHFVAAVVFSPDGRTLATASYDDTARLWDVTTGRPAAILTGHTDGAYAVAFSPDGRTLATGGGDGTARLWDVTTGRPAAILTGHTDGVEAVAFSPDGRILATADDDGTAFLWDVATGQTTTMLAGHTDFVAAVAFSPDGRTLATAGRDGTARLWDVATGRTAAILTDHNDLVIAVVFSPDGRTLATAGRDGTARLWDVATGRTAAILTGHTNYVAAVAFSPDGRTLATAGRDGTARLWDVATGQTAATLTDHTDGVHAVAFSPDGRTLATASSDGTARLWNVDAGRPRIWRITAS</sequence>
<feature type="repeat" description="WD" evidence="8">
    <location>
        <begin position="464"/>
        <end position="505"/>
    </location>
</feature>
<evidence type="ECO:0000256" key="3">
    <source>
        <dbReference type="ARBA" id="ARBA00022737"/>
    </source>
</evidence>
<evidence type="ECO:0000313" key="11">
    <source>
        <dbReference type="Proteomes" id="UP000680866"/>
    </source>
</evidence>
<dbReference type="InterPro" id="IPR020472">
    <property type="entry name" value="WD40_PAC1"/>
</dbReference>
<keyword evidence="11" id="KW-1185">Reference proteome</keyword>
<feature type="repeat" description="WD" evidence="8">
    <location>
        <begin position="632"/>
        <end position="673"/>
    </location>
</feature>
<evidence type="ECO:0000256" key="5">
    <source>
        <dbReference type="ARBA" id="ARBA00022840"/>
    </source>
</evidence>
<evidence type="ECO:0000256" key="2">
    <source>
        <dbReference type="ARBA" id="ARBA00022574"/>
    </source>
</evidence>
<name>A0A810N1V8_9ACTN</name>
<organism evidence="10 11">
    <name type="scientific">Polymorphospora rubra</name>
    <dbReference type="NCBI Taxonomy" id="338584"/>
    <lineage>
        <taxon>Bacteria</taxon>
        <taxon>Bacillati</taxon>
        <taxon>Actinomycetota</taxon>
        <taxon>Actinomycetes</taxon>
        <taxon>Micromonosporales</taxon>
        <taxon>Micromonosporaceae</taxon>
        <taxon>Polymorphospora</taxon>
    </lineage>
</organism>
<dbReference type="Pfam" id="PF00012">
    <property type="entry name" value="HSP70"/>
    <property type="match status" value="1"/>
</dbReference>
<evidence type="ECO:0000256" key="6">
    <source>
        <dbReference type="ARBA" id="ARBA00023016"/>
    </source>
</evidence>
<dbReference type="EMBL" id="AP023359">
    <property type="protein sequence ID" value="BCJ65743.1"/>
    <property type="molecule type" value="Genomic_DNA"/>
</dbReference>
<feature type="compositionally biased region" description="Low complexity" evidence="9">
    <location>
        <begin position="335"/>
        <end position="344"/>
    </location>
</feature>
<dbReference type="Proteomes" id="UP000680866">
    <property type="component" value="Chromosome"/>
</dbReference>
<dbReference type="KEGG" id="pry:Prubr_27640"/>
<dbReference type="GO" id="GO:0005524">
    <property type="term" value="F:ATP binding"/>
    <property type="evidence" value="ECO:0007669"/>
    <property type="project" value="UniProtKB-KW"/>
</dbReference>
<dbReference type="PANTHER" id="PTHR44129">
    <property type="entry name" value="WD REPEAT-CONTAINING PROTEIN POP1"/>
    <property type="match status" value="1"/>
</dbReference>